<evidence type="ECO:0000256" key="5">
    <source>
        <dbReference type="ARBA" id="ARBA00022989"/>
    </source>
</evidence>
<proteinExistence type="predicted"/>
<dbReference type="AlphaFoldDB" id="A0A917PBU3"/>
<dbReference type="RefSeq" id="WP_229662056.1">
    <property type="nucleotide sequence ID" value="NZ_BAABFW010000003.1"/>
</dbReference>
<comment type="subcellular location">
    <subcellularLocation>
        <location evidence="1">Membrane</location>
        <topology evidence="1">Multi-pass membrane protein</topology>
    </subcellularLocation>
</comment>
<dbReference type="SUPFAM" id="SSF53448">
    <property type="entry name" value="Nucleotide-diphospho-sugar transferases"/>
    <property type="match status" value="1"/>
</dbReference>
<dbReference type="PANTHER" id="PTHR43867">
    <property type="entry name" value="CELLULOSE SYNTHASE CATALYTIC SUBUNIT A [UDP-FORMING]"/>
    <property type="match status" value="1"/>
</dbReference>
<evidence type="ECO:0000313" key="8">
    <source>
        <dbReference type="EMBL" id="GGJ69840.1"/>
    </source>
</evidence>
<keyword evidence="6 7" id="KW-0472">Membrane</keyword>
<organism evidence="8 9">
    <name type="scientific">Agromyces bauzanensis</name>
    <dbReference type="NCBI Taxonomy" id="1308924"/>
    <lineage>
        <taxon>Bacteria</taxon>
        <taxon>Bacillati</taxon>
        <taxon>Actinomycetota</taxon>
        <taxon>Actinomycetes</taxon>
        <taxon>Micrococcales</taxon>
        <taxon>Microbacteriaceae</taxon>
        <taxon>Agromyces</taxon>
    </lineage>
</organism>
<keyword evidence="5 7" id="KW-1133">Transmembrane helix</keyword>
<dbReference type="Pfam" id="PF13641">
    <property type="entry name" value="Glyco_tranf_2_3"/>
    <property type="match status" value="1"/>
</dbReference>
<gene>
    <name evidence="8" type="ORF">GCM10011372_04620</name>
</gene>
<sequence>MPIASLLLIAFSIVLLALSASTLYVATYAWWDPKRRDRTGYPADPGSTGLSFSLIMPCRKEPETVMRATLDGLRAQTHPDFEIIVSVGHDDPETVAVAERLAAEHPDRVRVSIDRSEAKNKPRQLNTALADCTKDVVGVFDAESIAAPALLANIDASFRATGADAVQGAVQLVNYRDSWFALRNCLEYFVWFRSRLHAHAQLGFIPLGGNTVFVRRHLLDAIGGWDEGCLAEDCELGVRLSTEGHKIVVAYSPELVTREEAPDSVAALVRQRTRWSLGFMQVYAKGVWRRLATVRERLTARWTLTQQHFMALTGIAIPVSIGLAIWGDFPLPVTLIAFLPLITTLGTVAIEACMLREFGRDHGFAISTRDYVRLVLSTPVYQALLAVAAVRAYVKFRLGDFRWEKTDHSGSHLGYLGAEAAR</sequence>
<keyword evidence="4 7" id="KW-0812">Transmembrane</keyword>
<dbReference type="EMBL" id="BMMD01000002">
    <property type="protein sequence ID" value="GGJ69840.1"/>
    <property type="molecule type" value="Genomic_DNA"/>
</dbReference>
<evidence type="ECO:0000256" key="4">
    <source>
        <dbReference type="ARBA" id="ARBA00022692"/>
    </source>
</evidence>
<accession>A0A917PBU3</accession>
<dbReference type="GO" id="GO:0016757">
    <property type="term" value="F:glycosyltransferase activity"/>
    <property type="evidence" value="ECO:0007669"/>
    <property type="project" value="UniProtKB-KW"/>
</dbReference>
<feature type="transmembrane region" description="Helical" evidence="7">
    <location>
        <begin position="6"/>
        <end position="31"/>
    </location>
</feature>
<reference evidence="8" key="2">
    <citation type="submission" date="2020-09" db="EMBL/GenBank/DDBJ databases">
        <authorList>
            <person name="Sun Q."/>
            <person name="Zhou Y."/>
        </authorList>
    </citation>
    <scope>NUCLEOTIDE SEQUENCE</scope>
    <source>
        <strain evidence="8">CGMCC 1.8984</strain>
    </source>
</reference>
<name>A0A917PBU3_9MICO</name>
<evidence type="ECO:0000256" key="2">
    <source>
        <dbReference type="ARBA" id="ARBA00022676"/>
    </source>
</evidence>
<evidence type="ECO:0000313" key="9">
    <source>
        <dbReference type="Proteomes" id="UP000636956"/>
    </source>
</evidence>
<dbReference type="InterPro" id="IPR029044">
    <property type="entry name" value="Nucleotide-diphossugar_trans"/>
</dbReference>
<dbReference type="GO" id="GO:0016020">
    <property type="term" value="C:membrane"/>
    <property type="evidence" value="ECO:0007669"/>
    <property type="project" value="UniProtKB-SubCell"/>
</dbReference>
<evidence type="ECO:0000256" key="1">
    <source>
        <dbReference type="ARBA" id="ARBA00004141"/>
    </source>
</evidence>
<evidence type="ECO:0008006" key="10">
    <source>
        <dbReference type="Google" id="ProtNLM"/>
    </source>
</evidence>
<feature type="transmembrane region" description="Helical" evidence="7">
    <location>
        <begin position="333"/>
        <end position="353"/>
    </location>
</feature>
<keyword evidence="3" id="KW-0808">Transferase</keyword>
<protein>
    <recommendedName>
        <fullName evidence="10">Glycosyltransferase family 2 protein</fullName>
    </recommendedName>
</protein>
<dbReference type="Proteomes" id="UP000636956">
    <property type="component" value="Unassembled WGS sequence"/>
</dbReference>
<dbReference type="PANTHER" id="PTHR43867:SF2">
    <property type="entry name" value="CELLULOSE SYNTHASE CATALYTIC SUBUNIT A [UDP-FORMING]"/>
    <property type="match status" value="1"/>
</dbReference>
<feature type="transmembrane region" description="Helical" evidence="7">
    <location>
        <begin position="309"/>
        <end position="327"/>
    </location>
</feature>
<reference evidence="8" key="1">
    <citation type="journal article" date="2014" name="Int. J. Syst. Evol. Microbiol.">
        <title>Complete genome sequence of Corynebacterium casei LMG S-19264T (=DSM 44701T), isolated from a smear-ripened cheese.</title>
        <authorList>
            <consortium name="US DOE Joint Genome Institute (JGI-PGF)"/>
            <person name="Walter F."/>
            <person name="Albersmeier A."/>
            <person name="Kalinowski J."/>
            <person name="Ruckert C."/>
        </authorList>
    </citation>
    <scope>NUCLEOTIDE SEQUENCE</scope>
    <source>
        <strain evidence="8">CGMCC 1.8984</strain>
    </source>
</reference>
<feature type="transmembrane region" description="Helical" evidence="7">
    <location>
        <begin position="374"/>
        <end position="394"/>
    </location>
</feature>
<dbReference type="Gene3D" id="3.90.550.10">
    <property type="entry name" value="Spore Coat Polysaccharide Biosynthesis Protein SpsA, Chain A"/>
    <property type="match status" value="1"/>
</dbReference>
<evidence type="ECO:0000256" key="6">
    <source>
        <dbReference type="ARBA" id="ARBA00023136"/>
    </source>
</evidence>
<evidence type="ECO:0000256" key="3">
    <source>
        <dbReference type="ARBA" id="ARBA00022679"/>
    </source>
</evidence>
<dbReference type="InterPro" id="IPR050321">
    <property type="entry name" value="Glycosyltr_2/OpgH_subfam"/>
</dbReference>
<keyword evidence="2" id="KW-0328">Glycosyltransferase</keyword>
<keyword evidence="9" id="KW-1185">Reference proteome</keyword>
<comment type="caution">
    <text evidence="8">The sequence shown here is derived from an EMBL/GenBank/DDBJ whole genome shotgun (WGS) entry which is preliminary data.</text>
</comment>
<evidence type="ECO:0000256" key="7">
    <source>
        <dbReference type="SAM" id="Phobius"/>
    </source>
</evidence>